<accession>A0A510E1U4</accession>
<evidence type="ECO:0000313" key="1">
    <source>
        <dbReference type="EMBL" id="BBG23704.1"/>
    </source>
</evidence>
<proteinExistence type="predicted"/>
<dbReference type="EMBL" id="AP018929">
    <property type="protein sequence ID" value="BBG23704.1"/>
    <property type="molecule type" value="Genomic_DNA"/>
</dbReference>
<protein>
    <submittedName>
        <fullName evidence="1">Uncharacterized protein</fullName>
    </submittedName>
</protein>
<keyword evidence="3" id="KW-1185">Reference proteome</keyword>
<name>A0A510DU73_9CREN</name>
<dbReference type="EMBL" id="AP018930">
    <property type="protein sequence ID" value="BBG26456.1"/>
    <property type="molecule type" value="Genomic_DNA"/>
</dbReference>
<reference evidence="1 3" key="2">
    <citation type="journal article" date="2020" name="Int. J. Syst. Evol. Microbiol.">
        <title>Sulfuracidifex tepidarius gen. nov., sp. nov. and transfer of Sulfolobus metallicus Huber and Stetter 1992 to the genus Sulfuracidifex as Sulfuracidifex metallicus comb. nov.</title>
        <authorList>
            <person name="Itoh T."/>
            <person name="Miura T."/>
            <person name="Sakai H.D."/>
            <person name="Kato S."/>
            <person name="Ohkuma M."/>
            <person name="Takashina T."/>
        </authorList>
    </citation>
    <scope>NUCLEOTIDE SEQUENCE [LARGE SCALE GENOMIC DNA]</scope>
    <source>
        <strain evidence="1 3">IC-006</strain>
        <strain evidence="2">IC-007</strain>
    </source>
</reference>
<dbReference type="AlphaFoldDB" id="A0A510DU73"/>
<dbReference type="Proteomes" id="UP000325030">
    <property type="component" value="Chromosome"/>
</dbReference>
<reference evidence="4" key="1">
    <citation type="submission" date="2018-09" db="EMBL/GenBank/DDBJ databases">
        <title>Complete Genome Sequencing of Sulfolobus sp. JCM 16834.</title>
        <authorList>
            <person name="Kato S."/>
            <person name="Itoh T."/>
            <person name="Ohkuma M."/>
        </authorList>
    </citation>
    <scope>NUCLEOTIDE SEQUENCE [LARGE SCALE GENOMIC DNA]</scope>
    <source>
        <strain evidence="4">IC-007</strain>
    </source>
</reference>
<evidence type="ECO:0000313" key="3">
    <source>
        <dbReference type="Proteomes" id="UP000322983"/>
    </source>
</evidence>
<evidence type="ECO:0000313" key="4">
    <source>
        <dbReference type="Proteomes" id="UP000325030"/>
    </source>
</evidence>
<dbReference type="STRING" id="1294262.GCA_001316085_03039"/>
<dbReference type="Proteomes" id="UP000322983">
    <property type="component" value="Chromosome"/>
</dbReference>
<organism evidence="1 3">
    <name type="scientific">Sulfuracidifex tepidarius</name>
    <dbReference type="NCBI Taxonomy" id="1294262"/>
    <lineage>
        <taxon>Archaea</taxon>
        <taxon>Thermoproteota</taxon>
        <taxon>Thermoprotei</taxon>
        <taxon>Sulfolobales</taxon>
        <taxon>Sulfolobaceae</taxon>
        <taxon>Sulfuracidifex</taxon>
    </lineage>
</organism>
<gene>
    <name evidence="1" type="ORF">IC006_0994</name>
    <name evidence="2" type="ORF">IC007_0966</name>
</gene>
<accession>A0A510DU73</accession>
<sequence>MAVRIAGVGELPILGYPRNLKEYLSWRTREARLVVKGDKAFLKVVLEKHEEIIEPKSSVAVDINTGEIVVGRDDTHYVRIPTRLEEVHHWKSLAENLQKNQRRWRGRIRGYYGGPALFT</sequence>
<evidence type="ECO:0000313" key="2">
    <source>
        <dbReference type="EMBL" id="BBG26456.1"/>
    </source>
</evidence>
<dbReference type="KEGG" id="step:IC006_0994"/>